<dbReference type="InterPro" id="IPR013785">
    <property type="entry name" value="Aldolase_TIM"/>
</dbReference>
<dbReference type="GO" id="GO:0033982">
    <property type="term" value="F:3-dehydro-L-gulonate-6-phosphate decarboxylase activity"/>
    <property type="evidence" value="ECO:0007669"/>
    <property type="project" value="TreeGrafter"/>
</dbReference>
<evidence type="ECO:0000313" key="4">
    <source>
        <dbReference type="Proteomes" id="UP000051439"/>
    </source>
</evidence>
<evidence type="ECO:0000313" key="3">
    <source>
        <dbReference type="EMBL" id="KRL22358.1"/>
    </source>
</evidence>
<name>A0A0R1NQJ1_9LACO</name>
<dbReference type="RefSeq" id="WP_054654730.1">
    <property type="nucleotide sequence ID" value="NZ_AZEB01000007.1"/>
</dbReference>
<dbReference type="EMBL" id="AZEB01000007">
    <property type="protein sequence ID" value="KRL22358.1"/>
    <property type="molecule type" value="Genomic_DNA"/>
</dbReference>
<gene>
    <name evidence="3" type="ORF">FC98_GL002492</name>
</gene>
<dbReference type="Pfam" id="PF00215">
    <property type="entry name" value="OMPdecase"/>
    <property type="match status" value="1"/>
</dbReference>
<dbReference type="SMART" id="SM00934">
    <property type="entry name" value="OMPdecase"/>
    <property type="match status" value="1"/>
</dbReference>
<comment type="caution">
    <text evidence="3">The sequence shown here is derived from an EMBL/GenBank/DDBJ whole genome shotgun (WGS) entry which is preliminary data.</text>
</comment>
<dbReference type="GO" id="GO:0006207">
    <property type="term" value="P:'de novo' pyrimidine nucleobase biosynthetic process"/>
    <property type="evidence" value="ECO:0007669"/>
    <property type="project" value="InterPro"/>
</dbReference>
<sequence length="206" mass="22656">MKIQVAIDRKSLEEATHFVQLFDGRADIIEFGTSLIKDFGLNDLQPIANDIQASQILYDTKTVDEGQYEFKSGFNYGANYLTVMGSASPKTIQLCFDETSSDQVMMIDLSDVSEDQISQIDNLSSAIYLLHHNNDLGVPIQATSMASKFKEAHPNVRHIAIAGGIDLKAAEALKEQGIVEVIVVGGSITGDPNPKEQLERFLHIIK</sequence>
<dbReference type="InterPro" id="IPR011060">
    <property type="entry name" value="RibuloseP-bd_barrel"/>
</dbReference>
<dbReference type="Gene3D" id="3.20.20.70">
    <property type="entry name" value="Aldolase class I"/>
    <property type="match status" value="1"/>
</dbReference>
<dbReference type="GO" id="GO:0019854">
    <property type="term" value="P:L-ascorbic acid catabolic process"/>
    <property type="evidence" value="ECO:0007669"/>
    <property type="project" value="TreeGrafter"/>
</dbReference>
<dbReference type="PANTHER" id="PTHR35039:SF3">
    <property type="entry name" value="3-KETO-L-GULONATE-6-PHOSPHATE DECARBOXYLASE SGBH-RELATED"/>
    <property type="match status" value="1"/>
</dbReference>
<protein>
    <submittedName>
        <fullName evidence="3">Orotidine 5-phosphate decarboxylase HUMPS family protein</fullName>
    </submittedName>
</protein>
<dbReference type="GO" id="GO:0004590">
    <property type="term" value="F:orotidine-5'-phosphate decarboxylase activity"/>
    <property type="evidence" value="ECO:0007669"/>
    <property type="project" value="InterPro"/>
</dbReference>
<evidence type="ECO:0000256" key="1">
    <source>
        <dbReference type="ARBA" id="ARBA00023239"/>
    </source>
</evidence>
<keyword evidence="1" id="KW-0456">Lyase</keyword>
<feature type="domain" description="Orotidine 5'-phosphate decarboxylase" evidence="2">
    <location>
        <begin position="2"/>
        <end position="201"/>
    </location>
</feature>
<proteinExistence type="predicted"/>
<dbReference type="Proteomes" id="UP000051439">
    <property type="component" value="Unassembled WGS sequence"/>
</dbReference>
<dbReference type="PANTHER" id="PTHR35039">
    <property type="entry name" value="3-KETO-L-GULONATE-6-PHOSPHATE DECARBOXYLASE SGBH-RELATED"/>
    <property type="match status" value="1"/>
</dbReference>
<dbReference type="SUPFAM" id="SSF51366">
    <property type="entry name" value="Ribulose-phoshate binding barrel"/>
    <property type="match status" value="1"/>
</dbReference>
<keyword evidence="4" id="KW-1185">Reference proteome</keyword>
<dbReference type="PATRIC" id="fig|1423766.4.peg.2598"/>
<evidence type="ECO:0000259" key="2">
    <source>
        <dbReference type="SMART" id="SM00934"/>
    </source>
</evidence>
<reference evidence="3 4" key="1">
    <citation type="journal article" date="2015" name="Genome Announc.">
        <title>Expanding the biotechnology potential of lactobacilli through comparative genomics of 213 strains and associated genera.</title>
        <authorList>
            <person name="Sun Z."/>
            <person name="Harris H.M."/>
            <person name="McCann A."/>
            <person name="Guo C."/>
            <person name="Argimon S."/>
            <person name="Zhang W."/>
            <person name="Yang X."/>
            <person name="Jeffery I.B."/>
            <person name="Cooney J.C."/>
            <person name="Kagawa T.F."/>
            <person name="Liu W."/>
            <person name="Song Y."/>
            <person name="Salvetti E."/>
            <person name="Wrobel A."/>
            <person name="Rasinkangas P."/>
            <person name="Parkhill J."/>
            <person name="Rea M.C."/>
            <person name="O'Sullivan O."/>
            <person name="Ritari J."/>
            <person name="Douillard F.P."/>
            <person name="Paul Ross R."/>
            <person name="Yang R."/>
            <person name="Briner A.E."/>
            <person name="Felis G.E."/>
            <person name="de Vos W.M."/>
            <person name="Barrangou R."/>
            <person name="Klaenhammer T.R."/>
            <person name="Caufield P.W."/>
            <person name="Cui Y."/>
            <person name="Zhang H."/>
            <person name="O'Toole P.W."/>
        </authorList>
    </citation>
    <scope>NUCLEOTIDE SEQUENCE [LARGE SCALE GENOMIC DNA]</scope>
    <source>
        <strain evidence="3 4">DSM 19906</strain>
    </source>
</reference>
<dbReference type="AlphaFoldDB" id="A0A0R1NQJ1"/>
<organism evidence="3 4">
    <name type="scientific">Lentilactobacillus kisonensis DSM 19906 = JCM 15041</name>
    <dbReference type="NCBI Taxonomy" id="1423766"/>
    <lineage>
        <taxon>Bacteria</taxon>
        <taxon>Bacillati</taxon>
        <taxon>Bacillota</taxon>
        <taxon>Bacilli</taxon>
        <taxon>Lactobacillales</taxon>
        <taxon>Lactobacillaceae</taxon>
        <taxon>Lentilactobacillus</taxon>
    </lineage>
</organism>
<dbReference type="InterPro" id="IPR001754">
    <property type="entry name" value="OMPdeCOase_dom"/>
</dbReference>
<accession>A0A0R1NQJ1</accession>